<dbReference type="InterPro" id="IPR000772">
    <property type="entry name" value="Ricin_B_lectin"/>
</dbReference>
<dbReference type="KEGG" id="cci:CC1G_05297"/>
<name>A8PCJ0_COPC7</name>
<dbReference type="Gene3D" id="2.80.10.50">
    <property type="match status" value="1"/>
</dbReference>
<dbReference type="GeneID" id="6017053"/>
<dbReference type="SUPFAM" id="SSF50370">
    <property type="entry name" value="Ricin B-like lectins"/>
    <property type="match status" value="1"/>
</dbReference>
<keyword evidence="3" id="KW-1185">Reference proteome</keyword>
<dbReference type="InterPro" id="IPR035992">
    <property type="entry name" value="Ricin_B-like_lectins"/>
</dbReference>
<organism evidence="2 3">
    <name type="scientific">Coprinopsis cinerea (strain Okayama-7 / 130 / ATCC MYA-4618 / FGSC 9003)</name>
    <name type="common">Inky cap fungus</name>
    <name type="synonym">Hormographiella aspergillata</name>
    <dbReference type="NCBI Taxonomy" id="240176"/>
    <lineage>
        <taxon>Eukaryota</taxon>
        <taxon>Fungi</taxon>
        <taxon>Dikarya</taxon>
        <taxon>Basidiomycota</taxon>
        <taxon>Agaricomycotina</taxon>
        <taxon>Agaricomycetes</taxon>
        <taxon>Agaricomycetidae</taxon>
        <taxon>Agaricales</taxon>
        <taxon>Agaricineae</taxon>
        <taxon>Psathyrellaceae</taxon>
        <taxon>Coprinopsis</taxon>
    </lineage>
</organism>
<protein>
    <recommendedName>
        <fullName evidence="1">Ricin B lectin domain-containing protein</fullName>
    </recommendedName>
</protein>
<dbReference type="RefSeq" id="XP_001840411.1">
    <property type="nucleotide sequence ID" value="XM_001840359.1"/>
</dbReference>
<dbReference type="Pfam" id="PF14200">
    <property type="entry name" value="RicinB_lectin_2"/>
    <property type="match status" value="1"/>
</dbReference>
<dbReference type="STRING" id="240176.A8PCJ0"/>
<reference evidence="2 3" key="1">
    <citation type="journal article" date="2010" name="Proc. Natl. Acad. Sci. U.S.A.">
        <title>Insights into evolution of multicellular fungi from the assembled chromosomes of the mushroom Coprinopsis cinerea (Coprinus cinereus).</title>
        <authorList>
            <person name="Stajich J.E."/>
            <person name="Wilke S.K."/>
            <person name="Ahren D."/>
            <person name="Au C.H."/>
            <person name="Birren B.W."/>
            <person name="Borodovsky M."/>
            <person name="Burns C."/>
            <person name="Canback B."/>
            <person name="Casselton L.A."/>
            <person name="Cheng C.K."/>
            <person name="Deng J."/>
            <person name="Dietrich F.S."/>
            <person name="Fargo D.C."/>
            <person name="Farman M.L."/>
            <person name="Gathman A.C."/>
            <person name="Goldberg J."/>
            <person name="Guigo R."/>
            <person name="Hoegger P.J."/>
            <person name="Hooker J.B."/>
            <person name="Huggins A."/>
            <person name="James T.Y."/>
            <person name="Kamada T."/>
            <person name="Kilaru S."/>
            <person name="Kodira C."/>
            <person name="Kues U."/>
            <person name="Kupfer D."/>
            <person name="Kwan H.S."/>
            <person name="Lomsadze A."/>
            <person name="Li W."/>
            <person name="Lilly W.W."/>
            <person name="Ma L.J."/>
            <person name="Mackey A.J."/>
            <person name="Manning G."/>
            <person name="Martin F."/>
            <person name="Muraguchi H."/>
            <person name="Natvig D.O."/>
            <person name="Palmerini H."/>
            <person name="Ramesh M.A."/>
            <person name="Rehmeyer C.J."/>
            <person name="Roe B.A."/>
            <person name="Shenoy N."/>
            <person name="Stanke M."/>
            <person name="Ter-Hovhannisyan V."/>
            <person name="Tunlid A."/>
            <person name="Velagapudi R."/>
            <person name="Vision T.J."/>
            <person name="Zeng Q."/>
            <person name="Zolan M.E."/>
            <person name="Pukkila P.J."/>
        </authorList>
    </citation>
    <scope>NUCLEOTIDE SEQUENCE [LARGE SCALE GENOMIC DNA]</scope>
    <source>
        <strain evidence="3">Okayama-7 / 130 / ATCC MYA-4618 / FGSC 9003</strain>
    </source>
</reference>
<dbReference type="eggNOG" id="ENOG502SG4G">
    <property type="taxonomic scope" value="Eukaryota"/>
</dbReference>
<dbReference type="AlphaFoldDB" id="A8PCJ0"/>
<dbReference type="InParanoid" id="A8PCJ0"/>
<dbReference type="CDD" id="cd23422">
    <property type="entry name" value="beta-trefoil_Ricin_MPL_CNL"/>
    <property type="match status" value="1"/>
</dbReference>
<sequence length="151" mass="17025">MPPPLQVQGQAVGNGKYKIANVKGGTVVDLDVNQSKVHAWQYHGNNNQHWEINYQGGNTYSIRNVQTGGYLAVERGTAGEGSNVVVWKDAFMWAIWRDEKDRTVWRIGAPRTPFHLDLSNHGNSSNGNPIKTYGAWDGRNQCWFIEQIENQ</sequence>
<evidence type="ECO:0000313" key="2">
    <source>
        <dbReference type="EMBL" id="EAU81467.1"/>
    </source>
</evidence>
<feature type="domain" description="Ricin B lectin" evidence="1">
    <location>
        <begin position="12"/>
        <end position="87"/>
    </location>
</feature>
<comment type="caution">
    <text evidence="2">The sequence shown here is derived from an EMBL/GenBank/DDBJ whole genome shotgun (WGS) entry which is preliminary data.</text>
</comment>
<dbReference type="OMA" id="GDNQKWV"/>
<proteinExistence type="predicted"/>
<dbReference type="OrthoDB" id="2131701at2759"/>
<accession>A8PCJ0</accession>
<dbReference type="VEuPathDB" id="FungiDB:CC1G_05297"/>
<evidence type="ECO:0000313" key="3">
    <source>
        <dbReference type="Proteomes" id="UP000001861"/>
    </source>
</evidence>
<evidence type="ECO:0000259" key="1">
    <source>
        <dbReference type="Pfam" id="PF14200"/>
    </source>
</evidence>
<gene>
    <name evidence="2" type="ORF">CC1G_05297</name>
</gene>
<dbReference type="EMBL" id="AACS02000011">
    <property type="protein sequence ID" value="EAU81467.1"/>
    <property type="molecule type" value="Genomic_DNA"/>
</dbReference>
<dbReference type="Proteomes" id="UP000001861">
    <property type="component" value="Unassembled WGS sequence"/>
</dbReference>